<dbReference type="InterPro" id="IPR045732">
    <property type="entry name" value="DUF6086"/>
</dbReference>
<dbReference type="EMBL" id="FNDJ01000016">
    <property type="protein sequence ID" value="SDK44548.1"/>
    <property type="molecule type" value="Genomic_DNA"/>
</dbReference>
<gene>
    <name evidence="2" type="ORF">SAMN05421869_11617</name>
</gene>
<feature type="compositionally biased region" description="Basic and acidic residues" evidence="1">
    <location>
        <begin position="94"/>
        <end position="110"/>
    </location>
</feature>
<evidence type="ECO:0000313" key="3">
    <source>
        <dbReference type="Proteomes" id="UP000199202"/>
    </source>
</evidence>
<dbReference type="RefSeq" id="WP_143043941.1">
    <property type="nucleotide sequence ID" value="NZ_FNDJ01000016.1"/>
</dbReference>
<keyword evidence="3" id="KW-1185">Reference proteome</keyword>
<dbReference type="Proteomes" id="UP000199202">
    <property type="component" value="Unassembled WGS sequence"/>
</dbReference>
<dbReference type="Pfam" id="PF19564">
    <property type="entry name" value="DUF6086"/>
    <property type="match status" value="1"/>
</dbReference>
<dbReference type="AlphaFoldDB" id="A0A1G9BYN5"/>
<proteinExistence type="predicted"/>
<dbReference type="OrthoDB" id="3475539at2"/>
<reference evidence="2 3" key="1">
    <citation type="submission" date="2016-10" db="EMBL/GenBank/DDBJ databases">
        <authorList>
            <person name="de Groot N.N."/>
        </authorList>
    </citation>
    <scope>NUCLEOTIDE SEQUENCE [LARGE SCALE GENOMIC DNA]</scope>
    <source>
        <strain evidence="2 3">CGMCC 4.6533</strain>
    </source>
</reference>
<name>A0A1G9BYN5_9ACTN</name>
<evidence type="ECO:0000313" key="2">
    <source>
        <dbReference type="EMBL" id="SDK44548.1"/>
    </source>
</evidence>
<accession>A0A1G9BYN5</accession>
<evidence type="ECO:0000256" key="1">
    <source>
        <dbReference type="SAM" id="MobiDB-lite"/>
    </source>
</evidence>
<organism evidence="2 3">
    <name type="scientific">Nonomuraea jiangxiensis</name>
    <dbReference type="NCBI Taxonomy" id="633440"/>
    <lineage>
        <taxon>Bacteria</taxon>
        <taxon>Bacillati</taxon>
        <taxon>Actinomycetota</taxon>
        <taxon>Actinomycetes</taxon>
        <taxon>Streptosporangiales</taxon>
        <taxon>Streptosporangiaceae</taxon>
        <taxon>Nonomuraea</taxon>
    </lineage>
</organism>
<feature type="region of interest" description="Disordered" evidence="1">
    <location>
        <begin position="94"/>
        <end position="143"/>
    </location>
</feature>
<protein>
    <submittedName>
        <fullName evidence="2">Uncharacterized protein</fullName>
    </submittedName>
</protein>
<sequence length="143" mass="15597">MSQYYQVHDQVLWNPSNGVFALFMRSAQALAPEAGLPTGLGPMRSDECQIDLKAFTAFVSALVERYERTNHPILHALMEGFIATALVLVQRGGAELDRSEREDSDGRREVQVSGPSTSLPEGGGGTAGRWAELSARHARAMPR</sequence>